<feature type="chain" id="PRO_5028172798" description="Malate dehydrogenase (quinone)" evidence="7">
    <location>
        <begin position="19"/>
        <end position="528"/>
    </location>
</feature>
<name>A0A6V7KBZ3_9HYME</name>
<dbReference type="AlphaFoldDB" id="A0A6V7KBZ3"/>
<dbReference type="HAMAP" id="MF_00212">
    <property type="entry name" value="MQO"/>
    <property type="match status" value="1"/>
</dbReference>
<organism evidence="8">
    <name type="scientific">Bracon brevicornis</name>
    <dbReference type="NCBI Taxonomy" id="1563983"/>
    <lineage>
        <taxon>Eukaryota</taxon>
        <taxon>Metazoa</taxon>
        <taxon>Ecdysozoa</taxon>
        <taxon>Arthropoda</taxon>
        <taxon>Hexapoda</taxon>
        <taxon>Insecta</taxon>
        <taxon>Pterygota</taxon>
        <taxon>Neoptera</taxon>
        <taxon>Endopterygota</taxon>
        <taxon>Hymenoptera</taxon>
        <taxon>Apocrita</taxon>
        <taxon>Ichneumonoidea</taxon>
        <taxon>Braconidae</taxon>
        <taxon>Braconinae</taxon>
        <taxon>Bracon</taxon>
    </lineage>
</organism>
<evidence type="ECO:0008006" key="9">
    <source>
        <dbReference type="Google" id="ProtNLM"/>
    </source>
</evidence>
<evidence type="ECO:0000256" key="2">
    <source>
        <dbReference type="ARBA" id="ARBA00005163"/>
    </source>
</evidence>
<keyword evidence="3" id="KW-0816">Tricarboxylic acid cycle</keyword>
<sequence length="528" mass="57997">MKKLRALVLCLNLAGTAALPAWAESKADTAKTTDVVLIGGGVMSATLGTYLQELQPDWSITMVERLDKVAEESSNGWNNAGTGHSAFMELNYTPEKADGAIDISKAVEISEAFEISRQFWSYQVKNGVLHDPNLFINSVPHISFVWGDENTAFLNQRYKALQHSTLFRGMEFSDDHATIQSWAPLVMEGRDPAQKVAATRMPIGTDVNYGEITRQLVSGLQTKTNFSLRLNSEVREIKRNADHTWSIIYADLKDGEKEHAINAKFVFIGAGGAALPLLQKSGIPEADLYGGFPVGGEFLVTDNPDIVKRHMAKVYGKASVGAPPMSVPHLDTRIFNGKPALLFGPFATFSSKFLKNGSLWDLPCSVTLSNLMPMMHVGLDNFALVKYLLGQVMMDDDDRFAALKEYFPEAKKEDWRLAVAGQRVQVIKKDADKGGVLKLGTEIVSSQDGTIAALLGASPGASTAAPIMLRLMEKVFKQQVATPEWQGKLKAIVPSYGKKLDGDIDLTNQIRRYTSDTLHLNYIEVKPE</sequence>
<accession>A0A6V7KBZ3</accession>
<dbReference type="GO" id="GO:0008924">
    <property type="term" value="F:L-malate dehydrogenase (quinone) activity"/>
    <property type="evidence" value="ECO:0007669"/>
    <property type="project" value="InterPro"/>
</dbReference>
<evidence type="ECO:0000256" key="1">
    <source>
        <dbReference type="ARBA" id="ARBA00001974"/>
    </source>
</evidence>
<dbReference type="InterPro" id="IPR036188">
    <property type="entry name" value="FAD/NAD-bd_sf"/>
</dbReference>
<gene>
    <name evidence="8" type="ORF">BBRV_LOCUS75609</name>
</gene>
<keyword evidence="4" id="KW-0285">Flavoprotein</keyword>
<dbReference type="UniPathway" id="UPA00223"/>
<dbReference type="GO" id="GO:0006099">
    <property type="term" value="P:tricarboxylic acid cycle"/>
    <property type="evidence" value="ECO:0007669"/>
    <property type="project" value="UniProtKB-UniPathway"/>
</dbReference>
<dbReference type="PANTHER" id="PTHR43104:SF2">
    <property type="entry name" value="L-2-HYDROXYGLUTARATE DEHYDROGENASE, MITOCHONDRIAL"/>
    <property type="match status" value="1"/>
</dbReference>
<dbReference type="Pfam" id="PF06039">
    <property type="entry name" value="Mqo"/>
    <property type="match status" value="1"/>
</dbReference>
<evidence type="ECO:0000256" key="4">
    <source>
        <dbReference type="ARBA" id="ARBA00022630"/>
    </source>
</evidence>
<evidence type="ECO:0000256" key="3">
    <source>
        <dbReference type="ARBA" id="ARBA00022532"/>
    </source>
</evidence>
<comment type="pathway">
    <text evidence="2">Carbohydrate metabolism; tricarboxylic acid cycle.</text>
</comment>
<keyword evidence="5" id="KW-0274">FAD</keyword>
<dbReference type="NCBIfam" id="NF003605">
    <property type="entry name" value="PRK05257.1-4"/>
    <property type="match status" value="1"/>
</dbReference>
<evidence type="ECO:0000256" key="6">
    <source>
        <dbReference type="ARBA" id="ARBA00023002"/>
    </source>
</evidence>
<evidence type="ECO:0000256" key="5">
    <source>
        <dbReference type="ARBA" id="ARBA00022827"/>
    </source>
</evidence>
<dbReference type="NCBIfam" id="NF003603">
    <property type="entry name" value="PRK05257.1-1"/>
    <property type="match status" value="1"/>
</dbReference>
<dbReference type="NCBIfam" id="NF009875">
    <property type="entry name" value="PRK13339.1"/>
    <property type="match status" value="1"/>
</dbReference>
<feature type="signal peptide" evidence="7">
    <location>
        <begin position="1"/>
        <end position="18"/>
    </location>
</feature>
<dbReference type="GO" id="GO:0047545">
    <property type="term" value="F:(S)-2-hydroxyglutarate dehydrogenase activity"/>
    <property type="evidence" value="ECO:0007669"/>
    <property type="project" value="TreeGrafter"/>
</dbReference>
<dbReference type="EMBL" id="CADCXW020000030">
    <property type="protein sequence ID" value="CAD1561815.1"/>
    <property type="molecule type" value="Genomic_DNA"/>
</dbReference>
<protein>
    <recommendedName>
        <fullName evidence="9">Malate dehydrogenase (quinone)</fullName>
    </recommendedName>
</protein>
<proteinExistence type="inferred from homology"/>
<keyword evidence="6" id="KW-0560">Oxidoreductase</keyword>
<reference evidence="8" key="1">
    <citation type="submission" date="2020-07" db="EMBL/GenBank/DDBJ databases">
        <authorList>
            <person name="Ferguson B K."/>
        </authorList>
    </citation>
    <scope>NUCLEOTIDE SEQUENCE</scope>
    <source>
        <strain evidence="8">L06</strain>
    </source>
</reference>
<dbReference type="NCBIfam" id="TIGR01320">
    <property type="entry name" value="mal_quin_oxido"/>
    <property type="match status" value="1"/>
</dbReference>
<evidence type="ECO:0000256" key="7">
    <source>
        <dbReference type="SAM" id="SignalP"/>
    </source>
</evidence>
<dbReference type="InterPro" id="IPR006231">
    <property type="entry name" value="MQO"/>
</dbReference>
<comment type="cofactor">
    <cofactor evidence="1">
        <name>FAD</name>
        <dbReference type="ChEBI" id="CHEBI:57692"/>
    </cofactor>
</comment>
<dbReference type="SUPFAM" id="SSF51905">
    <property type="entry name" value="FAD/NAD(P)-binding domain"/>
    <property type="match status" value="1"/>
</dbReference>
<evidence type="ECO:0000313" key="8">
    <source>
        <dbReference type="EMBL" id="CAD1561815.1"/>
    </source>
</evidence>
<dbReference type="NCBIfam" id="NF003609">
    <property type="entry name" value="PRK05257.2-5"/>
    <property type="match status" value="1"/>
</dbReference>
<dbReference type="NCBIfam" id="NF003606">
    <property type="entry name" value="PRK05257.2-1"/>
    <property type="match status" value="1"/>
</dbReference>
<keyword evidence="7" id="KW-0732">Signal</keyword>
<dbReference type="PANTHER" id="PTHR43104">
    <property type="entry name" value="L-2-HYDROXYGLUTARATE DEHYDROGENASE, MITOCHONDRIAL"/>
    <property type="match status" value="1"/>
</dbReference>
<dbReference type="NCBIfam" id="NF003611">
    <property type="entry name" value="PRK05257.3-2"/>
    <property type="match status" value="1"/>
</dbReference>